<reference evidence="5 6" key="2">
    <citation type="submission" date="2023-10" db="EMBL/GenBank/DDBJ databases">
        <authorList>
            <person name="Han X.F."/>
        </authorList>
    </citation>
    <scope>NUCLEOTIDE SEQUENCE [LARGE SCALE GENOMIC DNA]</scope>
    <source>
        <strain evidence="5 6">KCTC 39840</strain>
    </source>
</reference>
<dbReference type="RefSeq" id="WP_318596878.1">
    <property type="nucleotide sequence ID" value="NZ_JAWSTH010000019.1"/>
</dbReference>
<dbReference type="InterPro" id="IPR000524">
    <property type="entry name" value="Tscrpt_reg_HTH_GntR"/>
</dbReference>
<dbReference type="InterPro" id="IPR036390">
    <property type="entry name" value="WH_DNA-bd_sf"/>
</dbReference>
<dbReference type="SUPFAM" id="SSF48008">
    <property type="entry name" value="GntR ligand-binding domain-like"/>
    <property type="match status" value="1"/>
</dbReference>
<dbReference type="InterPro" id="IPR036388">
    <property type="entry name" value="WH-like_DNA-bd_sf"/>
</dbReference>
<gene>
    <name evidence="5" type="ORF">R7226_09620</name>
</gene>
<dbReference type="Pfam" id="PF07729">
    <property type="entry name" value="FCD"/>
    <property type="match status" value="1"/>
</dbReference>
<dbReference type="SUPFAM" id="SSF46785">
    <property type="entry name" value="Winged helix' DNA-binding domain"/>
    <property type="match status" value="1"/>
</dbReference>
<dbReference type="Pfam" id="PF00392">
    <property type="entry name" value="GntR"/>
    <property type="match status" value="1"/>
</dbReference>
<proteinExistence type="predicted"/>
<dbReference type="PANTHER" id="PTHR43537:SF5">
    <property type="entry name" value="UXU OPERON TRANSCRIPTIONAL REGULATOR"/>
    <property type="match status" value="1"/>
</dbReference>
<evidence type="ECO:0000256" key="2">
    <source>
        <dbReference type="ARBA" id="ARBA00023125"/>
    </source>
</evidence>
<dbReference type="PANTHER" id="PTHR43537">
    <property type="entry name" value="TRANSCRIPTIONAL REGULATOR, GNTR FAMILY"/>
    <property type="match status" value="1"/>
</dbReference>
<organism evidence="5 6">
    <name type="scientific">Conexibacter stalactiti</name>
    <dbReference type="NCBI Taxonomy" id="1940611"/>
    <lineage>
        <taxon>Bacteria</taxon>
        <taxon>Bacillati</taxon>
        <taxon>Actinomycetota</taxon>
        <taxon>Thermoleophilia</taxon>
        <taxon>Solirubrobacterales</taxon>
        <taxon>Conexibacteraceae</taxon>
        <taxon>Conexibacter</taxon>
    </lineage>
</organism>
<dbReference type="SMART" id="SM00895">
    <property type="entry name" value="FCD"/>
    <property type="match status" value="1"/>
</dbReference>
<protein>
    <submittedName>
        <fullName evidence="5">GntR family transcriptional regulator</fullName>
    </submittedName>
</protein>
<name>A0ABU4HMR3_9ACTN</name>
<evidence type="ECO:0000256" key="1">
    <source>
        <dbReference type="ARBA" id="ARBA00023015"/>
    </source>
</evidence>
<dbReference type="CDD" id="cd07377">
    <property type="entry name" value="WHTH_GntR"/>
    <property type="match status" value="1"/>
</dbReference>
<keyword evidence="3" id="KW-0804">Transcription</keyword>
<keyword evidence="6" id="KW-1185">Reference proteome</keyword>
<dbReference type="EMBL" id="JAWSTH010000019">
    <property type="protein sequence ID" value="MDW5594595.1"/>
    <property type="molecule type" value="Genomic_DNA"/>
</dbReference>
<dbReference type="PROSITE" id="PS50949">
    <property type="entry name" value="HTH_GNTR"/>
    <property type="match status" value="1"/>
</dbReference>
<keyword evidence="2" id="KW-0238">DNA-binding</keyword>
<accession>A0ABU4HMR3</accession>
<sequence length="219" mass="24475">MSTLPRRNRTSQEHAVEWLRAAIVARELRPGARVVQEDVAERIGVSVVPVREALRVLEQEGQLTYLPRRGYFVTELDVADLDEIYALRALLEARAVRHALPVLDAEALERMELAARDCVDAAAAGDVAAELEANRRFHFAIMDAPGQPHALRLIRALWDSTESYRALYYNAAAERDAAVAAHDRIMEAVRAEDVERLIAQLDAHRERALVVLRGILAEG</sequence>
<evidence type="ECO:0000313" key="6">
    <source>
        <dbReference type="Proteomes" id="UP001284601"/>
    </source>
</evidence>
<evidence type="ECO:0000256" key="3">
    <source>
        <dbReference type="ARBA" id="ARBA00023163"/>
    </source>
</evidence>
<feature type="domain" description="HTH gntR-type" evidence="4">
    <location>
        <begin position="9"/>
        <end position="76"/>
    </location>
</feature>
<dbReference type="SMART" id="SM00345">
    <property type="entry name" value="HTH_GNTR"/>
    <property type="match status" value="1"/>
</dbReference>
<dbReference type="Gene3D" id="1.10.10.10">
    <property type="entry name" value="Winged helix-like DNA-binding domain superfamily/Winged helix DNA-binding domain"/>
    <property type="match status" value="1"/>
</dbReference>
<reference evidence="6" key="1">
    <citation type="submission" date="2023-07" db="EMBL/GenBank/DDBJ databases">
        <title>Conexibacter stalactiti sp. nov., isolated from stalactites in a lava cave and emended description of the genus Conexibacter.</title>
        <authorList>
            <person name="Lee S.D."/>
        </authorList>
    </citation>
    <scope>NUCLEOTIDE SEQUENCE [LARGE SCALE GENOMIC DNA]</scope>
    <source>
        <strain evidence="6">KCTC 39840</strain>
    </source>
</reference>
<dbReference type="Gene3D" id="1.20.120.530">
    <property type="entry name" value="GntR ligand-binding domain-like"/>
    <property type="match status" value="1"/>
</dbReference>
<evidence type="ECO:0000259" key="4">
    <source>
        <dbReference type="PROSITE" id="PS50949"/>
    </source>
</evidence>
<evidence type="ECO:0000313" key="5">
    <source>
        <dbReference type="EMBL" id="MDW5594595.1"/>
    </source>
</evidence>
<keyword evidence="1" id="KW-0805">Transcription regulation</keyword>
<dbReference type="InterPro" id="IPR011711">
    <property type="entry name" value="GntR_C"/>
</dbReference>
<dbReference type="Proteomes" id="UP001284601">
    <property type="component" value="Unassembled WGS sequence"/>
</dbReference>
<comment type="caution">
    <text evidence="5">The sequence shown here is derived from an EMBL/GenBank/DDBJ whole genome shotgun (WGS) entry which is preliminary data.</text>
</comment>
<dbReference type="InterPro" id="IPR008920">
    <property type="entry name" value="TF_FadR/GntR_C"/>
</dbReference>